<keyword evidence="2 6" id="KW-0732">Signal</keyword>
<dbReference type="SUPFAM" id="SSF52058">
    <property type="entry name" value="L domain-like"/>
    <property type="match status" value="1"/>
</dbReference>
<protein>
    <submittedName>
        <fullName evidence="8">Chromosome 11 SCAF14528, whole genome shotgun sequence</fullName>
    </submittedName>
</protein>
<keyword evidence="4" id="KW-0325">Glycoprotein</keyword>
<accession>Q4SR98</accession>
<feature type="chain" id="PRO_5004243966" evidence="6">
    <location>
        <begin position="23"/>
        <end position="449"/>
    </location>
</feature>
<dbReference type="InterPro" id="IPR032675">
    <property type="entry name" value="LRR_dom_sf"/>
</dbReference>
<dbReference type="Pfam" id="PF13855">
    <property type="entry name" value="LRR_8"/>
    <property type="match status" value="2"/>
</dbReference>
<keyword evidence="3" id="KW-0677">Repeat</keyword>
<feature type="compositionally biased region" description="Basic residues" evidence="5">
    <location>
        <begin position="25"/>
        <end position="36"/>
    </location>
</feature>
<evidence type="ECO:0000256" key="4">
    <source>
        <dbReference type="ARBA" id="ARBA00023180"/>
    </source>
</evidence>
<feature type="region of interest" description="Disordered" evidence="5">
    <location>
        <begin position="23"/>
        <end position="61"/>
    </location>
</feature>
<evidence type="ECO:0000256" key="2">
    <source>
        <dbReference type="ARBA" id="ARBA00022729"/>
    </source>
</evidence>
<evidence type="ECO:0000313" key="8">
    <source>
        <dbReference type="EMBL" id="CAF96834.1"/>
    </source>
</evidence>
<dbReference type="InterPro" id="IPR050333">
    <property type="entry name" value="SLRP"/>
</dbReference>
<dbReference type="OrthoDB" id="5789657at2759"/>
<dbReference type="PANTHER" id="PTHR45712:SF8">
    <property type="entry name" value="PROLARGIN"/>
    <property type="match status" value="1"/>
</dbReference>
<dbReference type="SMART" id="SM00013">
    <property type="entry name" value="LRRNT"/>
    <property type="match status" value="1"/>
</dbReference>
<dbReference type="GO" id="GO:0005615">
    <property type="term" value="C:extracellular space"/>
    <property type="evidence" value="ECO:0007669"/>
    <property type="project" value="TreeGrafter"/>
</dbReference>
<dbReference type="InterPro" id="IPR000372">
    <property type="entry name" value="LRRNT"/>
</dbReference>
<keyword evidence="1" id="KW-0433">Leucine-rich repeat</keyword>
<feature type="signal peptide" evidence="6">
    <location>
        <begin position="1"/>
        <end position="22"/>
    </location>
</feature>
<dbReference type="PANTHER" id="PTHR45712">
    <property type="entry name" value="AGAP008170-PA"/>
    <property type="match status" value="1"/>
</dbReference>
<sequence>MKAGAGLVSALVLFLLMGEVSTQKPRIKKPTKRPPTTKKPSVDKPRAPAQPEPQEPTEFPPVILGPPSAFPDCPRECLCYPSYPNALNCENRNIQVIPTIPLRAHYLYLQNNYIREVTEEAFVNATEVRWINLANNRIHRINKQVFEKIPALLYLYAQNNQLKEIPSGLPASLEQLRLSRNRISKVPAGAFSKMGNLTLLDLYYNQAKTLLSSCCLADTDLGANTFQDLKSLVQLNLARNILRKMPPGLPSSLIQLFLDRNSIDDIPKQVFGACARADYFKDMYHLSFVRLNRNQLNDKGLPKGVFNFSTLLDLQLSHNQINSIPVISSHLEHLHLNHNHIESINGTQICPVTLEDELQDESLVPRLRYQPSADDSCHERLQTDQIFVSQVPAFGWEQPEPSHPHGRHHVLQTPPLYRLVEEPRYATKHHVPAQWRLNSRQIRPRLDQI</sequence>
<name>Q4SR98_TETNG</name>
<organism evidence="8">
    <name type="scientific">Tetraodon nigroviridis</name>
    <name type="common">Spotted green pufferfish</name>
    <name type="synonym">Chelonodon nigroviridis</name>
    <dbReference type="NCBI Taxonomy" id="99883"/>
    <lineage>
        <taxon>Eukaryota</taxon>
        <taxon>Metazoa</taxon>
        <taxon>Chordata</taxon>
        <taxon>Craniata</taxon>
        <taxon>Vertebrata</taxon>
        <taxon>Euteleostomi</taxon>
        <taxon>Actinopterygii</taxon>
        <taxon>Neopterygii</taxon>
        <taxon>Teleostei</taxon>
        <taxon>Neoteleostei</taxon>
        <taxon>Acanthomorphata</taxon>
        <taxon>Eupercaria</taxon>
        <taxon>Tetraodontiformes</taxon>
        <taxon>Tetradontoidea</taxon>
        <taxon>Tetraodontidae</taxon>
        <taxon>Tetraodon</taxon>
    </lineage>
</organism>
<dbReference type="PROSITE" id="PS51450">
    <property type="entry name" value="LRR"/>
    <property type="match status" value="3"/>
</dbReference>
<evidence type="ECO:0000256" key="3">
    <source>
        <dbReference type="ARBA" id="ARBA00022737"/>
    </source>
</evidence>
<dbReference type="KEGG" id="tng:GSTEN00014012G001"/>
<reference evidence="8" key="1">
    <citation type="journal article" date="2004" name="Nature">
        <title>Genome duplication in the teleost fish Tetraodon nigroviridis reveals the early vertebrate proto-karyotype.</title>
        <authorList>
            <person name="Jaillon O."/>
            <person name="Aury J.-M."/>
            <person name="Brunet F."/>
            <person name="Petit J.-L."/>
            <person name="Stange-Thomann N."/>
            <person name="Mauceli E."/>
            <person name="Bouneau L."/>
            <person name="Fischer C."/>
            <person name="Ozouf-Costaz C."/>
            <person name="Bernot A."/>
            <person name="Nicaud S."/>
            <person name="Jaffe D."/>
            <person name="Fisher S."/>
            <person name="Lutfalla G."/>
            <person name="Dossat C."/>
            <person name="Segurens B."/>
            <person name="Dasilva C."/>
            <person name="Salanoubat M."/>
            <person name="Levy M."/>
            <person name="Boudet N."/>
            <person name="Castellano S."/>
            <person name="Anthouard V."/>
            <person name="Jubin C."/>
            <person name="Castelli V."/>
            <person name="Katinka M."/>
            <person name="Vacherie B."/>
            <person name="Biemont C."/>
            <person name="Skalli Z."/>
            <person name="Cattolico L."/>
            <person name="Poulain J."/>
            <person name="De Berardinis V."/>
            <person name="Cruaud C."/>
            <person name="Duprat S."/>
            <person name="Brottier P."/>
            <person name="Coutanceau J.-P."/>
            <person name="Gouzy J."/>
            <person name="Parra G."/>
            <person name="Lardier G."/>
            <person name="Chapple C."/>
            <person name="McKernan K.J."/>
            <person name="McEwan P."/>
            <person name="Bosak S."/>
            <person name="Kellis M."/>
            <person name="Volff J.-N."/>
            <person name="Guigo R."/>
            <person name="Zody M.C."/>
            <person name="Mesirov J."/>
            <person name="Lindblad-Toh K."/>
            <person name="Birren B."/>
            <person name="Nusbaum C."/>
            <person name="Kahn D."/>
            <person name="Robinson-Rechavi M."/>
            <person name="Laudet V."/>
            <person name="Schachter V."/>
            <person name="Quetier F."/>
            <person name="Saurin W."/>
            <person name="Scarpelli C."/>
            <person name="Wincker P."/>
            <person name="Lander E.S."/>
            <person name="Weissenbach J."/>
            <person name="Roest Crollius H."/>
        </authorList>
    </citation>
    <scope>NUCLEOTIDE SEQUENCE [LARGE SCALE GENOMIC DNA]</scope>
</reference>
<dbReference type="InterPro" id="IPR001611">
    <property type="entry name" value="Leu-rich_rpt"/>
</dbReference>
<reference evidence="8" key="2">
    <citation type="submission" date="2004-02" db="EMBL/GenBank/DDBJ databases">
        <authorList>
            <consortium name="Genoscope"/>
            <consortium name="Whitehead Institute Centre for Genome Research"/>
        </authorList>
    </citation>
    <scope>NUCLEOTIDE SEQUENCE</scope>
</reference>
<dbReference type="SMART" id="SM00369">
    <property type="entry name" value="LRR_TYP"/>
    <property type="match status" value="9"/>
</dbReference>
<dbReference type="InterPro" id="IPR003591">
    <property type="entry name" value="Leu-rich_rpt_typical-subtyp"/>
</dbReference>
<gene>
    <name evidence="8" type="ORF">GSTENG00014012001</name>
</gene>
<proteinExistence type="predicted"/>
<feature type="domain" description="LRRNT" evidence="7">
    <location>
        <begin position="72"/>
        <end position="106"/>
    </location>
</feature>
<dbReference type="SMART" id="SM00364">
    <property type="entry name" value="LRR_BAC"/>
    <property type="match status" value="4"/>
</dbReference>
<dbReference type="AlphaFoldDB" id="Q4SR98"/>
<evidence type="ECO:0000256" key="1">
    <source>
        <dbReference type="ARBA" id="ARBA00022614"/>
    </source>
</evidence>
<dbReference type="EMBL" id="CAAE01014528">
    <property type="protein sequence ID" value="CAF96834.1"/>
    <property type="molecule type" value="Genomic_DNA"/>
</dbReference>
<dbReference type="Gene3D" id="3.80.10.10">
    <property type="entry name" value="Ribonuclease Inhibitor"/>
    <property type="match status" value="2"/>
</dbReference>
<evidence type="ECO:0000256" key="6">
    <source>
        <dbReference type="SAM" id="SignalP"/>
    </source>
</evidence>
<evidence type="ECO:0000256" key="5">
    <source>
        <dbReference type="SAM" id="MobiDB-lite"/>
    </source>
</evidence>
<evidence type="ECO:0000259" key="7">
    <source>
        <dbReference type="SMART" id="SM00013"/>
    </source>
</evidence>